<evidence type="ECO:0000256" key="4">
    <source>
        <dbReference type="ARBA" id="ARBA00022839"/>
    </source>
</evidence>
<dbReference type="EC" id="3.1.11.6" evidence="5"/>
<dbReference type="InterPro" id="IPR020579">
    <property type="entry name" value="Exonuc_VII_lsu_C"/>
</dbReference>
<feature type="domain" description="Exonuclease VII large subunit C-terminal" evidence="7">
    <location>
        <begin position="114"/>
        <end position="319"/>
    </location>
</feature>
<comment type="function">
    <text evidence="5">Bidirectionally degrades single-stranded DNA into large acid-insoluble oligonucleotides, which are then degraded further into small acid-soluble oligonucleotides.</text>
</comment>
<evidence type="ECO:0000259" key="8">
    <source>
        <dbReference type="Pfam" id="PF13742"/>
    </source>
</evidence>
<dbReference type="EMBL" id="MHKI01000018">
    <property type="protein sequence ID" value="OGY86537.1"/>
    <property type="molecule type" value="Genomic_DNA"/>
</dbReference>
<evidence type="ECO:0000256" key="5">
    <source>
        <dbReference type="HAMAP-Rule" id="MF_00378"/>
    </source>
</evidence>
<dbReference type="GO" id="GO:0003676">
    <property type="term" value="F:nucleic acid binding"/>
    <property type="evidence" value="ECO:0007669"/>
    <property type="project" value="InterPro"/>
</dbReference>
<comment type="subcellular location">
    <subcellularLocation>
        <location evidence="5 6">Cytoplasm</location>
    </subcellularLocation>
</comment>
<keyword evidence="3 5" id="KW-0378">Hydrolase</keyword>
<comment type="caution">
    <text evidence="9">The sequence shown here is derived from an EMBL/GenBank/DDBJ whole genome shotgun (WGS) entry which is preliminary data.</text>
</comment>
<keyword evidence="4 5" id="KW-0269">Exonuclease</keyword>
<evidence type="ECO:0000313" key="10">
    <source>
        <dbReference type="Proteomes" id="UP000176420"/>
    </source>
</evidence>
<dbReference type="Proteomes" id="UP000176420">
    <property type="component" value="Unassembled WGS sequence"/>
</dbReference>
<proteinExistence type="inferred from homology"/>
<evidence type="ECO:0000256" key="3">
    <source>
        <dbReference type="ARBA" id="ARBA00022801"/>
    </source>
</evidence>
<dbReference type="GO" id="GO:0005737">
    <property type="term" value="C:cytoplasm"/>
    <property type="evidence" value="ECO:0007669"/>
    <property type="project" value="UniProtKB-SubCell"/>
</dbReference>
<dbReference type="Pfam" id="PF13742">
    <property type="entry name" value="tRNA_anti_2"/>
    <property type="match status" value="1"/>
</dbReference>
<keyword evidence="1 5" id="KW-0963">Cytoplasm</keyword>
<dbReference type="Pfam" id="PF02601">
    <property type="entry name" value="Exonuc_VII_L"/>
    <property type="match status" value="1"/>
</dbReference>
<comment type="subunit">
    <text evidence="5">Heterooligomer composed of large and small subunits.</text>
</comment>
<sequence>MKVYSVTEFREEVNELLEQVTVAISGEIRDFHVAQNRFVWFSLADEKTTISCFMLSFQLKFPLADGMKIKAVGSPTLFKKGQFVFRPRQITLAGEGSLQKAYEILKSKLEKEGLFAAGRKRLLPRFVQNIGLITSKDAAAYTDVLRILKNRWAGLNLVHANVNVQGQQAVNSIVQAVTDLNQQYPQLECIILTRGGGSLEDLAAFNSEEVARAIFSSSIPVVSAIGHERDITIADLVADVRAATPSNAAELVVPHKDDVLVEIQHMTENMEQNLHNRLNEYKNKIGQSLNILEHSVRDHEQRFISLQNSLQRTLDNFLTDISIKKQRLISFVKLLNSLHPQRVLERGYCMALNNSGKLLKTAKQATQQKHLIIKFVDDKLMINVKNS</sequence>
<accession>A0A1G2BEB0</accession>
<evidence type="ECO:0000313" key="9">
    <source>
        <dbReference type="EMBL" id="OGY86537.1"/>
    </source>
</evidence>
<evidence type="ECO:0000256" key="6">
    <source>
        <dbReference type="RuleBase" id="RU004355"/>
    </source>
</evidence>
<name>A0A1G2BEB0_9BACT</name>
<feature type="domain" description="OB-fold nucleic acid binding" evidence="8">
    <location>
        <begin position="4"/>
        <end position="85"/>
    </location>
</feature>
<dbReference type="NCBIfam" id="TIGR00237">
    <property type="entry name" value="xseA"/>
    <property type="match status" value="1"/>
</dbReference>
<dbReference type="PANTHER" id="PTHR30008:SF0">
    <property type="entry name" value="EXODEOXYRIBONUCLEASE 7 LARGE SUBUNIT"/>
    <property type="match status" value="1"/>
</dbReference>
<dbReference type="PANTHER" id="PTHR30008">
    <property type="entry name" value="EXODEOXYRIBONUCLEASE 7 LARGE SUBUNIT"/>
    <property type="match status" value="1"/>
</dbReference>
<keyword evidence="2 5" id="KW-0540">Nuclease</keyword>
<protein>
    <recommendedName>
        <fullName evidence="5">Exodeoxyribonuclease 7 large subunit</fullName>
        <ecNumber evidence="5">3.1.11.6</ecNumber>
    </recommendedName>
    <alternativeName>
        <fullName evidence="5">Exodeoxyribonuclease VII large subunit</fullName>
        <shortName evidence="5">Exonuclease VII large subunit</shortName>
    </alternativeName>
</protein>
<comment type="catalytic activity">
    <reaction evidence="5 6">
        <text>Exonucleolytic cleavage in either 5'- to 3'- or 3'- to 5'-direction to yield nucleoside 5'-phosphates.</text>
        <dbReference type="EC" id="3.1.11.6"/>
    </reaction>
</comment>
<evidence type="ECO:0000256" key="1">
    <source>
        <dbReference type="ARBA" id="ARBA00022490"/>
    </source>
</evidence>
<evidence type="ECO:0000256" key="2">
    <source>
        <dbReference type="ARBA" id="ARBA00022722"/>
    </source>
</evidence>
<comment type="similarity">
    <text evidence="5 6">Belongs to the XseA family.</text>
</comment>
<dbReference type="InterPro" id="IPR025824">
    <property type="entry name" value="OB-fold_nuc-bd_dom"/>
</dbReference>
<dbReference type="GO" id="GO:0009318">
    <property type="term" value="C:exodeoxyribonuclease VII complex"/>
    <property type="evidence" value="ECO:0007669"/>
    <property type="project" value="UniProtKB-UniRule"/>
</dbReference>
<dbReference type="InterPro" id="IPR003753">
    <property type="entry name" value="Exonuc_VII_L"/>
</dbReference>
<dbReference type="GO" id="GO:0008855">
    <property type="term" value="F:exodeoxyribonuclease VII activity"/>
    <property type="evidence" value="ECO:0007669"/>
    <property type="project" value="UniProtKB-UniRule"/>
</dbReference>
<dbReference type="CDD" id="cd04489">
    <property type="entry name" value="ExoVII_LU_OBF"/>
    <property type="match status" value="1"/>
</dbReference>
<reference evidence="9 10" key="1">
    <citation type="journal article" date="2016" name="Nat. Commun.">
        <title>Thousands of microbial genomes shed light on interconnected biogeochemical processes in an aquifer system.</title>
        <authorList>
            <person name="Anantharaman K."/>
            <person name="Brown C.T."/>
            <person name="Hug L.A."/>
            <person name="Sharon I."/>
            <person name="Castelle C.J."/>
            <person name="Probst A.J."/>
            <person name="Thomas B.C."/>
            <person name="Singh A."/>
            <person name="Wilkins M.J."/>
            <person name="Karaoz U."/>
            <person name="Brodie E.L."/>
            <person name="Williams K.H."/>
            <person name="Hubbard S.S."/>
            <person name="Banfield J.F."/>
        </authorList>
    </citation>
    <scope>NUCLEOTIDE SEQUENCE [LARGE SCALE GENOMIC DNA]</scope>
</reference>
<gene>
    <name evidence="5" type="primary">xseA</name>
    <name evidence="9" type="ORF">A2319_02105</name>
</gene>
<dbReference type="GO" id="GO:0006308">
    <property type="term" value="P:DNA catabolic process"/>
    <property type="evidence" value="ECO:0007669"/>
    <property type="project" value="UniProtKB-UniRule"/>
</dbReference>
<dbReference type="HAMAP" id="MF_00378">
    <property type="entry name" value="Exonuc_7_L"/>
    <property type="match status" value="1"/>
</dbReference>
<organism evidence="9 10">
    <name type="scientific">Candidatus Kerfeldbacteria bacterium RIFOXYB2_FULL_38_14</name>
    <dbReference type="NCBI Taxonomy" id="1798547"/>
    <lineage>
        <taxon>Bacteria</taxon>
        <taxon>Candidatus Kerfeldiibacteriota</taxon>
    </lineage>
</organism>
<evidence type="ECO:0000259" key="7">
    <source>
        <dbReference type="Pfam" id="PF02601"/>
    </source>
</evidence>
<dbReference type="AlphaFoldDB" id="A0A1G2BEB0"/>